<evidence type="ECO:0000313" key="4">
    <source>
        <dbReference type="Proteomes" id="UP000576792"/>
    </source>
</evidence>
<evidence type="ECO:0000256" key="1">
    <source>
        <dbReference type="SAM" id="MobiDB-lite"/>
    </source>
</evidence>
<organism evidence="3 4">
    <name type="scientific">Brevibacterium marinum</name>
    <dbReference type="NCBI Taxonomy" id="418643"/>
    <lineage>
        <taxon>Bacteria</taxon>
        <taxon>Bacillati</taxon>
        <taxon>Actinomycetota</taxon>
        <taxon>Actinomycetes</taxon>
        <taxon>Micrococcales</taxon>
        <taxon>Brevibacteriaceae</taxon>
        <taxon>Brevibacterium</taxon>
    </lineage>
</organism>
<name>A0A846RRE4_9MICO</name>
<proteinExistence type="predicted"/>
<evidence type="ECO:0000256" key="2">
    <source>
        <dbReference type="SAM" id="Phobius"/>
    </source>
</evidence>
<evidence type="ECO:0000313" key="3">
    <source>
        <dbReference type="EMBL" id="NJC56329.1"/>
    </source>
</evidence>
<keyword evidence="2" id="KW-0812">Transmembrane</keyword>
<keyword evidence="2" id="KW-1133">Transmembrane helix</keyword>
<dbReference type="EMBL" id="JAATJN010000001">
    <property type="protein sequence ID" value="NJC56329.1"/>
    <property type="molecule type" value="Genomic_DNA"/>
</dbReference>
<dbReference type="RefSeq" id="WP_167950221.1">
    <property type="nucleotide sequence ID" value="NZ_BAAAPQ010000026.1"/>
</dbReference>
<protein>
    <recommendedName>
        <fullName evidence="5">DUF1453 domain-containing protein</fullName>
    </recommendedName>
</protein>
<dbReference type="AlphaFoldDB" id="A0A846RRE4"/>
<keyword evidence="4" id="KW-1185">Reference proteome</keyword>
<dbReference type="Proteomes" id="UP000576792">
    <property type="component" value="Unassembled WGS sequence"/>
</dbReference>
<feature type="transmembrane region" description="Helical" evidence="2">
    <location>
        <begin position="97"/>
        <end position="114"/>
    </location>
</feature>
<keyword evidence="2" id="KW-0472">Membrane</keyword>
<gene>
    <name evidence="3" type="ORF">BKA07_001364</name>
</gene>
<accession>A0A846RRE4</accession>
<feature type="region of interest" description="Disordered" evidence="1">
    <location>
        <begin position="154"/>
        <end position="178"/>
    </location>
</feature>
<sequence length="178" mass="19096">MHPAIIAIGIVAVIAVVIVRRFRGEPVDAKDLAVPPIIMLALSIKELWGFDHWTPANIAFLTISIIVGVGFGMLRGASTTLFAKHGTLHQKYTAKTMIVWVLSLAAGAGLHFGAQLIGAEEAVRPMTLSIGLSLLGEAIACGWRGLNSGIPFSRRSSDSRTDADSSPLSDLLDRDRRR</sequence>
<feature type="transmembrane region" description="Helical" evidence="2">
    <location>
        <begin position="6"/>
        <end position="23"/>
    </location>
</feature>
<reference evidence="3 4" key="1">
    <citation type="submission" date="2020-03" db="EMBL/GenBank/DDBJ databases">
        <title>Sequencing the genomes of 1000 actinobacteria strains.</title>
        <authorList>
            <person name="Klenk H.-P."/>
        </authorList>
    </citation>
    <scope>NUCLEOTIDE SEQUENCE [LARGE SCALE GENOMIC DNA]</scope>
    <source>
        <strain evidence="3 4">DSM 18964</strain>
    </source>
</reference>
<evidence type="ECO:0008006" key="5">
    <source>
        <dbReference type="Google" id="ProtNLM"/>
    </source>
</evidence>
<comment type="caution">
    <text evidence="3">The sequence shown here is derived from an EMBL/GenBank/DDBJ whole genome shotgun (WGS) entry which is preliminary data.</text>
</comment>
<feature type="transmembrane region" description="Helical" evidence="2">
    <location>
        <begin position="56"/>
        <end position="76"/>
    </location>
</feature>